<dbReference type="InterPro" id="IPR006119">
    <property type="entry name" value="Resolv_N"/>
</dbReference>
<keyword evidence="6" id="KW-1185">Reference proteome</keyword>
<dbReference type="PANTHER" id="PTHR30461:SF2">
    <property type="entry name" value="SERINE RECOMBINASE PINE-RELATED"/>
    <property type="match status" value="1"/>
</dbReference>
<name>A0ABS6ZDR1_9ACTN</name>
<organism evidence="5 6">
    <name type="scientific">Streptomyces bambusae</name>
    <dbReference type="NCBI Taxonomy" id="1550616"/>
    <lineage>
        <taxon>Bacteria</taxon>
        <taxon>Bacillati</taxon>
        <taxon>Actinomycetota</taxon>
        <taxon>Actinomycetes</taxon>
        <taxon>Kitasatosporales</taxon>
        <taxon>Streptomycetaceae</taxon>
        <taxon>Streptomyces</taxon>
    </lineage>
</organism>
<dbReference type="SMART" id="SM00857">
    <property type="entry name" value="Resolvase"/>
    <property type="match status" value="1"/>
</dbReference>
<dbReference type="RefSeq" id="WP_219671001.1">
    <property type="nucleotide sequence ID" value="NZ_WTFF01000314.1"/>
</dbReference>
<dbReference type="InterPro" id="IPR011109">
    <property type="entry name" value="DNA_bind_recombinase_dom"/>
</dbReference>
<dbReference type="PROSITE" id="PS51736">
    <property type="entry name" value="RECOMBINASES_3"/>
    <property type="match status" value="1"/>
</dbReference>
<reference evidence="5 6" key="1">
    <citation type="submission" date="2019-12" db="EMBL/GenBank/DDBJ databases">
        <title>Genome sequence of Streptomyces bambusae.</title>
        <authorList>
            <person name="Bansal K."/>
            <person name="Choksket S."/>
            <person name="Korpole S."/>
            <person name="Patil P.B."/>
        </authorList>
    </citation>
    <scope>NUCLEOTIDE SEQUENCE [LARGE SCALE GENOMIC DNA]</scope>
    <source>
        <strain evidence="5 6">SK60</strain>
    </source>
</reference>
<feature type="region of interest" description="Disordered" evidence="3">
    <location>
        <begin position="250"/>
        <end position="270"/>
    </location>
</feature>
<evidence type="ECO:0000256" key="3">
    <source>
        <dbReference type="SAM" id="MobiDB-lite"/>
    </source>
</evidence>
<dbReference type="Proteomes" id="UP000812013">
    <property type="component" value="Unassembled WGS sequence"/>
</dbReference>
<feature type="compositionally biased region" description="Basic and acidic residues" evidence="3">
    <location>
        <begin position="251"/>
        <end position="261"/>
    </location>
</feature>
<keyword evidence="1" id="KW-0238">DNA-binding</keyword>
<sequence length="587" mass="64909">MELISLGDRGQDVVRARTYGRQSHKSESDSQASPQIQRDTGIAFINSQSGWEHTGHYEDVGLSGYDPNVYRPDFERMLEDARKGEFDVLVIYMLSRLTRQGAAEALKIQQELAKYGVALVSTQEPFINTSDDNPFGVAFFALIAGLAHQESKNKSKFIRDAFAILRAKGSHSSGPVPHGFVAEETNVDGITVRQLHPGPRASESADTSEPTPADSVDFIIDEIEKGTVPNAIATALTKKRFRTPLASLDEEAAKARKEAAQKRRKRGESDNADYEWSATVVLRILRDPRLAGYAIGPVDPKTKARTILRDEEGQPVTAHTGFISPKRWYDIQQTLNGRKRERRMDRTGEMTLLGSWGILRCGRCESGLTIARAGAGAYVCNLRRAVGKEEKHVLRIGMDHTDRIVAERVWARLGALDASNPDDVEWLSVAAERFAVQGADPEAAAELAEQEAQLQHVQQSVEELSEDRDAYVGPTARKAFRETMAKYAAHEEQCAQRIDELRASAATSARLPIDEWTEAGDGNPFDPEGVWARWSVAERRSFLSLFVDAVTVAAAASKSGPAEERAERRINVEWAARPNKEEEQATG</sequence>
<evidence type="ECO:0000259" key="4">
    <source>
        <dbReference type="PROSITE" id="PS51736"/>
    </source>
</evidence>
<dbReference type="EMBL" id="WTFF01000314">
    <property type="protein sequence ID" value="MBW5485912.1"/>
    <property type="molecule type" value="Genomic_DNA"/>
</dbReference>
<evidence type="ECO:0000313" key="6">
    <source>
        <dbReference type="Proteomes" id="UP000812013"/>
    </source>
</evidence>
<dbReference type="PANTHER" id="PTHR30461">
    <property type="entry name" value="DNA-INVERTASE FROM LAMBDOID PROPHAGE"/>
    <property type="match status" value="1"/>
</dbReference>
<keyword evidence="2" id="KW-0233">DNA recombination</keyword>
<evidence type="ECO:0000313" key="5">
    <source>
        <dbReference type="EMBL" id="MBW5485912.1"/>
    </source>
</evidence>
<proteinExistence type="predicted"/>
<feature type="region of interest" description="Disordered" evidence="3">
    <location>
        <begin position="194"/>
        <end position="213"/>
    </location>
</feature>
<evidence type="ECO:0000256" key="2">
    <source>
        <dbReference type="ARBA" id="ARBA00023172"/>
    </source>
</evidence>
<dbReference type="SUPFAM" id="SSF53041">
    <property type="entry name" value="Resolvase-like"/>
    <property type="match status" value="1"/>
</dbReference>
<dbReference type="Pfam" id="PF07508">
    <property type="entry name" value="Recombinase"/>
    <property type="match status" value="1"/>
</dbReference>
<protein>
    <recommendedName>
        <fullName evidence="4">Resolvase/invertase-type recombinase catalytic domain-containing protein</fullName>
    </recommendedName>
</protein>
<dbReference type="InterPro" id="IPR050639">
    <property type="entry name" value="SSR_resolvase"/>
</dbReference>
<comment type="caution">
    <text evidence="5">The sequence shown here is derived from an EMBL/GenBank/DDBJ whole genome shotgun (WGS) entry which is preliminary data.</text>
</comment>
<evidence type="ECO:0000256" key="1">
    <source>
        <dbReference type="ARBA" id="ARBA00023125"/>
    </source>
</evidence>
<dbReference type="InterPro" id="IPR036162">
    <property type="entry name" value="Resolvase-like_N_sf"/>
</dbReference>
<dbReference type="InterPro" id="IPR038109">
    <property type="entry name" value="DNA_bind_recomb_sf"/>
</dbReference>
<feature type="domain" description="Resolvase/invertase-type recombinase catalytic" evidence="4">
    <location>
        <begin position="15"/>
        <end position="171"/>
    </location>
</feature>
<gene>
    <name evidence="5" type="ORF">GPJ59_29610</name>
</gene>
<dbReference type="CDD" id="cd00338">
    <property type="entry name" value="Ser_Recombinase"/>
    <property type="match status" value="1"/>
</dbReference>
<dbReference type="Gene3D" id="3.90.1750.20">
    <property type="entry name" value="Putative Large Serine Recombinase, Chain B, Domain 2"/>
    <property type="match status" value="1"/>
</dbReference>
<feature type="region of interest" description="Disordered" evidence="3">
    <location>
        <begin position="17"/>
        <end position="36"/>
    </location>
</feature>
<dbReference type="Pfam" id="PF00239">
    <property type="entry name" value="Resolvase"/>
    <property type="match status" value="1"/>
</dbReference>
<accession>A0ABS6ZDR1</accession>
<dbReference type="Gene3D" id="3.40.50.1390">
    <property type="entry name" value="Resolvase, N-terminal catalytic domain"/>
    <property type="match status" value="1"/>
</dbReference>